<evidence type="ECO:0000256" key="1">
    <source>
        <dbReference type="ARBA" id="ARBA00004173"/>
    </source>
</evidence>
<dbReference type="PANTHER" id="PTHR21393:SF0">
    <property type="entry name" value="SMALL RIBOSOMAL SUBUNIT PROTEIN MS27"/>
    <property type="match status" value="1"/>
</dbReference>
<evidence type="ECO:0000256" key="2">
    <source>
        <dbReference type="SAM" id="Coils"/>
    </source>
</evidence>
<comment type="subcellular location">
    <subcellularLocation>
        <location evidence="1">Mitochondrion</location>
    </subcellularLocation>
</comment>
<accession>A0AAV5WCV2</accession>
<reference evidence="3" key="1">
    <citation type="submission" date="2023-10" db="EMBL/GenBank/DDBJ databases">
        <title>Genome assembly of Pristionchus species.</title>
        <authorList>
            <person name="Yoshida K."/>
            <person name="Sommer R.J."/>
        </authorList>
    </citation>
    <scope>NUCLEOTIDE SEQUENCE</scope>
    <source>
        <strain evidence="3">RS5133</strain>
    </source>
</reference>
<feature type="coiled-coil region" evidence="2">
    <location>
        <begin position="339"/>
        <end position="369"/>
    </location>
</feature>
<comment type="caution">
    <text evidence="3">The sequence shown here is derived from an EMBL/GenBank/DDBJ whole genome shotgun (WGS) entry which is preliminary data.</text>
</comment>
<evidence type="ECO:0000313" key="4">
    <source>
        <dbReference type="Proteomes" id="UP001432322"/>
    </source>
</evidence>
<feature type="non-terminal residue" evidence="3">
    <location>
        <position position="392"/>
    </location>
</feature>
<protein>
    <submittedName>
        <fullName evidence="3">Uncharacterized protein</fullName>
    </submittedName>
</protein>
<name>A0AAV5WCV2_9BILA</name>
<keyword evidence="2" id="KW-0175">Coiled coil</keyword>
<dbReference type="Pfam" id="PF10037">
    <property type="entry name" value="MRP-S27"/>
    <property type="match status" value="1"/>
</dbReference>
<keyword evidence="4" id="KW-1185">Reference proteome</keyword>
<feature type="non-terminal residue" evidence="3">
    <location>
        <position position="1"/>
    </location>
</feature>
<organism evidence="3 4">
    <name type="scientific">Pristionchus fissidentatus</name>
    <dbReference type="NCBI Taxonomy" id="1538716"/>
    <lineage>
        <taxon>Eukaryota</taxon>
        <taxon>Metazoa</taxon>
        <taxon>Ecdysozoa</taxon>
        <taxon>Nematoda</taxon>
        <taxon>Chromadorea</taxon>
        <taxon>Rhabditida</taxon>
        <taxon>Rhabditina</taxon>
        <taxon>Diplogasteromorpha</taxon>
        <taxon>Diplogasteroidea</taxon>
        <taxon>Neodiplogasteridae</taxon>
        <taxon>Pristionchus</taxon>
    </lineage>
</organism>
<dbReference type="AlphaFoldDB" id="A0AAV5WCV2"/>
<sequence>RTTMRGILTPAFALNDDWNQRHSEIKKLGLGGDYEWIATIQKKWIGGGHATAVDVDVAVCMGEEKDQVDDLLDMIRKLRHSPVASRLAHSSQYALLRLLLKHNYKEIIELALDPMNNGVFANDHSACLILDHLIEKKDWKDAVRVCGWMMQQEEYGSELLNCLCLYSCLRWMGDPIESRIDLTKEEEEINEDDILTLKMAFLKNEWNDNHLDLVHLPPLVAKTVNWLTREMKLDDTLKGAMEAISTVVSGSRISSIDTLSPATARLVYFYLSTLADLSEEDKEYIDEIKVVSESGEGEVGDLAQLVLCYMEKIQETEEMKLMEAQKNKFMEWNRKRRSLIEAQTKRLQLKMTRSEMERELADLRDEEQRLFFFENRLLLEKSARENAEIANE</sequence>
<dbReference type="Proteomes" id="UP001432322">
    <property type="component" value="Unassembled WGS sequence"/>
</dbReference>
<dbReference type="GO" id="GO:0005739">
    <property type="term" value="C:mitochondrion"/>
    <property type="evidence" value="ECO:0007669"/>
    <property type="project" value="UniProtKB-SubCell"/>
</dbReference>
<dbReference type="EMBL" id="BTSY01000005">
    <property type="protein sequence ID" value="GMT28686.1"/>
    <property type="molecule type" value="Genomic_DNA"/>
</dbReference>
<dbReference type="PANTHER" id="PTHR21393">
    <property type="entry name" value="MITOCHONDRIAL 28S RIBOSOMAL PROTEIN S27"/>
    <property type="match status" value="1"/>
</dbReference>
<dbReference type="InterPro" id="IPR034913">
    <property type="entry name" value="mS27/PTCD2"/>
</dbReference>
<gene>
    <name evidence="3" type="ORF">PFISCL1PPCAC_19983</name>
</gene>
<proteinExistence type="predicted"/>
<dbReference type="InterPro" id="IPR019266">
    <property type="entry name" value="Ribosomal_mS27"/>
</dbReference>
<evidence type="ECO:0000313" key="3">
    <source>
        <dbReference type="EMBL" id="GMT28686.1"/>
    </source>
</evidence>